<feature type="domain" description="Glycosyl transferase family 1" evidence="1">
    <location>
        <begin position="155"/>
        <end position="299"/>
    </location>
</feature>
<comment type="caution">
    <text evidence="2">The sequence shown here is derived from an EMBL/GenBank/DDBJ whole genome shotgun (WGS) entry which is preliminary data.</text>
</comment>
<protein>
    <submittedName>
        <fullName evidence="2">Glycosyltransferase family 4 protein</fullName>
        <ecNumber evidence="2">2.4.-.-</ecNumber>
    </submittedName>
</protein>
<sequence length="336" mass="37893">MKVVIPVGALHVGGGCRVLAQVANALVAKRHDVEVVIPQGMPIEYKLHCKVTQVPSLQKEYIPYGDVVLPNFYTTFAPAFAAWPEKCVRLSLGYEPYWVPDPDYARWTYQQQVPVISISNWLADQIQANAGSPSQVVNLGVDRHVFHPKGRKKKRKRKVILYIARDPNAGYELKGYTDFVASMHILKQISKRKFTVYMICPERILPLPGIAHRTFQPQTDDEIATLYRAADVFVSTSWFEGFALPPLEAMACGTPVVTTNSGGILDFAEHHESALITSPRAPEELAYAVKRILNSHHLRGHILRGGLKSAREHSQRRFERRIVRALEKIHRERTSG</sequence>
<dbReference type="Pfam" id="PF00534">
    <property type="entry name" value="Glycos_transf_1"/>
    <property type="match status" value="1"/>
</dbReference>
<dbReference type="CDD" id="cd03801">
    <property type="entry name" value="GT4_PimA-like"/>
    <property type="match status" value="1"/>
</dbReference>
<dbReference type="GO" id="GO:0016757">
    <property type="term" value="F:glycosyltransferase activity"/>
    <property type="evidence" value="ECO:0007669"/>
    <property type="project" value="UniProtKB-KW"/>
</dbReference>
<reference evidence="3" key="1">
    <citation type="journal article" date="2019" name="Int. J. Syst. Evol. Microbiol.">
        <title>The Global Catalogue of Microorganisms (GCM) 10K type strain sequencing project: providing services to taxonomists for standard genome sequencing and annotation.</title>
        <authorList>
            <consortium name="The Broad Institute Genomics Platform"/>
            <consortium name="The Broad Institute Genome Sequencing Center for Infectious Disease"/>
            <person name="Wu L."/>
            <person name="Ma J."/>
        </authorList>
    </citation>
    <scope>NUCLEOTIDE SEQUENCE [LARGE SCALE GENOMIC DNA]</scope>
    <source>
        <strain evidence="3">CGMCC 1.12286</strain>
    </source>
</reference>
<dbReference type="PANTHER" id="PTHR45947">
    <property type="entry name" value="SULFOQUINOVOSYL TRANSFERASE SQD2"/>
    <property type="match status" value="1"/>
</dbReference>
<dbReference type="Proteomes" id="UP001597079">
    <property type="component" value="Unassembled WGS sequence"/>
</dbReference>
<dbReference type="InterPro" id="IPR050194">
    <property type="entry name" value="Glycosyltransferase_grp1"/>
</dbReference>
<dbReference type="SUPFAM" id="SSF53756">
    <property type="entry name" value="UDP-Glycosyltransferase/glycogen phosphorylase"/>
    <property type="match status" value="1"/>
</dbReference>
<dbReference type="InterPro" id="IPR001296">
    <property type="entry name" value="Glyco_trans_1"/>
</dbReference>
<dbReference type="Gene3D" id="3.40.50.11090">
    <property type="match status" value="1"/>
</dbReference>
<evidence type="ECO:0000259" key="1">
    <source>
        <dbReference type="Pfam" id="PF00534"/>
    </source>
</evidence>
<dbReference type="RefSeq" id="WP_377945333.1">
    <property type="nucleotide sequence ID" value="NZ_JBHUCX010000092.1"/>
</dbReference>
<keyword evidence="2" id="KW-0328">Glycosyltransferase</keyword>
<dbReference type="PANTHER" id="PTHR45947:SF3">
    <property type="entry name" value="SULFOQUINOVOSYL TRANSFERASE SQD2"/>
    <property type="match status" value="1"/>
</dbReference>
<dbReference type="PROSITE" id="PS51257">
    <property type="entry name" value="PROKAR_LIPOPROTEIN"/>
    <property type="match status" value="1"/>
</dbReference>
<dbReference type="EMBL" id="JBHUCX010000092">
    <property type="protein sequence ID" value="MFD1677439.1"/>
    <property type="molecule type" value="Genomic_DNA"/>
</dbReference>
<evidence type="ECO:0000313" key="2">
    <source>
        <dbReference type="EMBL" id="MFD1677439.1"/>
    </source>
</evidence>
<organism evidence="2 3">
    <name type="scientific">Alicyclobacillus fodiniaquatilis</name>
    <dbReference type="NCBI Taxonomy" id="1661150"/>
    <lineage>
        <taxon>Bacteria</taxon>
        <taxon>Bacillati</taxon>
        <taxon>Bacillota</taxon>
        <taxon>Bacilli</taxon>
        <taxon>Bacillales</taxon>
        <taxon>Alicyclobacillaceae</taxon>
        <taxon>Alicyclobacillus</taxon>
    </lineage>
</organism>
<gene>
    <name evidence="2" type="ORF">ACFSB2_22510</name>
</gene>
<name>A0ABW4JNG7_9BACL</name>
<accession>A0ABW4JNG7</accession>
<keyword evidence="2" id="KW-0808">Transferase</keyword>
<evidence type="ECO:0000313" key="3">
    <source>
        <dbReference type="Proteomes" id="UP001597079"/>
    </source>
</evidence>
<dbReference type="Gene3D" id="3.40.50.2000">
    <property type="entry name" value="Glycogen Phosphorylase B"/>
    <property type="match status" value="1"/>
</dbReference>
<dbReference type="EC" id="2.4.-.-" evidence="2"/>
<keyword evidence="3" id="KW-1185">Reference proteome</keyword>
<proteinExistence type="predicted"/>